<evidence type="ECO:0000313" key="1">
    <source>
        <dbReference type="EMBL" id="PMD38403.1"/>
    </source>
</evidence>
<proteinExistence type="predicted"/>
<evidence type="ECO:0000313" key="2">
    <source>
        <dbReference type="Proteomes" id="UP000235786"/>
    </source>
</evidence>
<dbReference type="EMBL" id="KZ613948">
    <property type="protein sequence ID" value="PMD38403.1"/>
    <property type="molecule type" value="Genomic_DNA"/>
</dbReference>
<accession>A0A2J6RIQ1</accession>
<gene>
    <name evidence="1" type="ORF">L207DRAFT_514311</name>
</gene>
<dbReference type="Proteomes" id="UP000235786">
    <property type="component" value="Unassembled WGS sequence"/>
</dbReference>
<sequence>MIVKHKQLCLKIFYNISSPKTFHLASAHAPFNAASHDLSWHQDINSSVRKRLSFQGLSIPDYYHCQGHYQDKDLKIS</sequence>
<keyword evidence="2" id="KW-1185">Reference proteome</keyword>
<name>A0A2J6RIQ1_HYAVF</name>
<reference evidence="1 2" key="1">
    <citation type="submission" date="2016-04" db="EMBL/GenBank/DDBJ databases">
        <title>A degradative enzymes factory behind the ericoid mycorrhizal symbiosis.</title>
        <authorList>
            <consortium name="DOE Joint Genome Institute"/>
            <person name="Martino E."/>
            <person name="Morin E."/>
            <person name="Grelet G."/>
            <person name="Kuo A."/>
            <person name="Kohler A."/>
            <person name="Daghino S."/>
            <person name="Barry K."/>
            <person name="Choi C."/>
            <person name="Cichocki N."/>
            <person name="Clum A."/>
            <person name="Copeland A."/>
            <person name="Hainaut M."/>
            <person name="Haridas S."/>
            <person name="Labutti K."/>
            <person name="Lindquist E."/>
            <person name="Lipzen A."/>
            <person name="Khouja H.-R."/>
            <person name="Murat C."/>
            <person name="Ohm R."/>
            <person name="Olson A."/>
            <person name="Spatafora J."/>
            <person name="Veneault-Fourrey C."/>
            <person name="Henrissat B."/>
            <person name="Grigoriev I."/>
            <person name="Martin F."/>
            <person name="Perotto S."/>
        </authorList>
    </citation>
    <scope>NUCLEOTIDE SEQUENCE [LARGE SCALE GENOMIC DNA]</scope>
    <source>
        <strain evidence="1 2">F</strain>
    </source>
</reference>
<organism evidence="1 2">
    <name type="scientific">Hyaloscypha variabilis (strain UAMH 11265 / GT02V1 / F)</name>
    <name type="common">Meliniomyces variabilis</name>
    <dbReference type="NCBI Taxonomy" id="1149755"/>
    <lineage>
        <taxon>Eukaryota</taxon>
        <taxon>Fungi</taxon>
        <taxon>Dikarya</taxon>
        <taxon>Ascomycota</taxon>
        <taxon>Pezizomycotina</taxon>
        <taxon>Leotiomycetes</taxon>
        <taxon>Helotiales</taxon>
        <taxon>Hyaloscyphaceae</taxon>
        <taxon>Hyaloscypha</taxon>
        <taxon>Hyaloscypha variabilis</taxon>
    </lineage>
</organism>
<protein>
    <submittedName>
        <fullName evidence="1">Uncharacterized protein</fullName>
    </submittedName>
</protein>
<dbReference type="AlphaFoldDB" id="A0A2J6RIQ1"/>